<dbReference type="AlphaFoldDB" id="A0AAV5EZV3"/>
<dbReference type="EMBL" id="BQKI01000080">
    <property type="protein sequence ID" value="GJN28128.1"/>
    <property type="molecule type" value="Genomic_DNA"/>
</dbReference>
<keyword evidence="3" id="KW-1185">Reference proteome</keyword>
<reference evidence="2" key="1">
    <citation type="journal article" date="2018" name="DNA Res.">
        <title>Multiple hybrid de novo genome assembly of finger millet, an orphan allotetraploid crop.</title>
        <authorList>
            <person name="Hatakeyama M."/>
            <person name="Aluri S."/>
            <person name="Balachadran M.T."/>
            <person name="Sivarajan S.R."/>
            <person name="Patrignani A."/>
            <person name="Gruter S."/>
            <person name="Poveda L."/>
            <person name="Shimizu-Inatsugi R."/>
            <person name="Baeten J."/>
            <person name="Francoijs K.J."/>
            <person name="Nataraja K.N."/>
            <person name="Reddy Y.A.N."/>
            <person name="Phadnis S."/>
            <person name="Ravikumar R.L."/>
            <person name="Schlapbach R."/>
            <person name="Sreeman S.M."/>
            <person name="Shimizu K.K."/>
        </authorList>
    </citation>
    <scope>NUCLEOTIDE SEQUENCE</scope>
</reference>
<feature type="region of interest" description="Disordered" evidence="1">
    <location>
        <begin position="138"/>
        <end position="186"/>
    </location>
</feature>
<feature type="compositionally biased region" description="Basic and acidic residues" evidence="1">
    <location>
        <begin position="154"/>
        <end position="167"/>
    </location>
</feature>
<organism evidence="2 3">
    <name type="scientific">Eleusine coracana subsp. coracana</name>
    <dbReference type="NCBI Taxonomy" id="191504"/>
    <lineage>
        <taxon>Eukaryota</taxon>
        <taxon>Viridiplantae</taxon>
        <taxon>Streptophyta</taxon>
        <taxon>Embryophyta</taxon>
        <taxon>Tracheophyta</taxon>
        <taxon>Spermatophyta</taxon>
        <taxon>Magnoliopsida</taxon>
        <taxon>Liliopsida</taxon>
        <taxon>Poales</taxon>
        <taxon>Poaceae</taxon>
        <taxon>PACMAD clade</taxon>
        <taxon>Chloridoideae</taxon>
        <taxon>Cynodonteae</taxon>
        <taxon>Eleusininae</taxon>
        <taxon>Eleusine</taxon>
    </lineage>
</organism>
<dbReference type="Proteomes" id="UP001054889">
    <property type="component" value="Unassembled WGS sequence"/>
</dbReference>
<comment type="caution">
    <text evidence="2">The sequence shown here is derived from an EMBL/GenBank/DDBJ whole genome shotgun (WGS) entry which is preliminary data.</text>
</comment>
<evidence type="ECO:0000313" key="2">
    <source>
        <dbReference type="EMBL" id="GJN28128.1"/>
    </source>
</evidence>
<protein>
    <submittedName>
        <fullName evidence="2">Uncharacterized protein</fullName>
    </submittedName>
</protein>
<accession>A0AAV5EZV3</accession>
<evidence type="ECO:0000313" key="3">
    <source>
        <dbReference type="Proteomes" id="UP001054889"/>
    </source>
</evidence>
<sequence length="186" mass="19797">MSGAIDPNIKLAIEAQTRAFVTELDKRFAAQEAKWESRVSALEAAMVAPSPEAVEALKNEIDGALGSQLAGLEAFVTERLLQVEAAALTQVAALESAAAAFEAWRPYIESVVDGVRSEVVNMNKALDREMKTSILGEFGSASAHPPGGAPADGPHGHRVEFSHRETGPGRMSSQHHLPHNGVYETS</sequence>
<reference evidence="2" key="2">
    <citation type="submission" date="2021-12" db="EMBL/GenBank/DDBJ databases">
        <title>Resequencing data analysis of finger millet.</title>
        <authorList>
            <person name="Hatakeyama M."/>
            <person name="Aluri S."/>
            <person name="Balachadran M.T."/>
            <person name="Sivarajan S.R."/>
            <person name="Poveda L."/>
            <person name="Shimizu-Inatsugi R."/>
            <person name="Schlapbach R."/>
            <person name="Sreeman S.M."/>
            <person name="Shimizu K.K."/>
        </authorList>
    </citation>
    <scope>NUCLEOTIDE SEQUENCE</scope>
</reference>
<evidence type="ECO:0000256" key="1">
    <source>
        <dbReference type="SAM" id="MobiDB-lite"/>
    </source>
</evidence>
<proteinExistence type="predicted"/>
<feature type="compositionally biased region" description="Low complexity" evidence="1">
    <location>
        <begin position="139"/>
        <end position="153"/>
    </location>
</feature>
<gene>
    <name evidence="2" type="primary">gb16213</name>
    <name evidence="2" type="ORF">PR202_gb16213</name>
</gene>
<name>A0AAV5EZV3_ELECO</name>